<gene>
    <name evidence="2" type="ORF">P5673_019750</name>
</gene>
<feature type="region of interest" description="Disordered" evidence="1">
    <location>
        <begin position="250"/>
        <end position="276"/>
    </location>
</feature>
<dbReference type="EMBL" id="JARQWQ010000047">
    <property type="protein sequence ID" value="KAK2557793.1"/>
    <property type="molecule type" value="Genomic_DNA"/>
</dbReference>
<reference evidence="2" key="2">
    <citation type="journal article" date="2023" name="Science">
        <title>Genomic signatures of disease resistance in endangered staghorn corals.</title>
        <authorList>
            <person name="Vollmer S.V."/>
            <person name="Selwyn J.D."/>
            <person name="Despard B.A."/>
            <person name="Roesel C.L."/>
        </authorList>
    </citation>
    <scope>NUCLEOTIDE SEQUENCE</scope>
    <source>
        <strain evidence="2">K2</strain>
    </source>
</reference>
<sequence>MKIVLNRINFRQVILRIVFDNVSKRLQFVSNLPVPKRLCIETTINLASETFLRHLESQELWEKLSFYVIHSVADLRRVVPGRSVAYANQALLGDWRVPVVTFFAAVVSSLAIQLIAKLRSLELYGLYDTKITTTSTGSSRQPHQFSSKLRKDSYVFSENRKSLGKGFQLVTMAVETAERGGRNFGLIQPTLIQQLKKILDEYPDDGQILKGGKFTVPEKIWVFQEQGSQGIAEKFARDCRKVRKGLPKLRWGSKKHSKESGSGFFARDSEVEREEL</sequence>
<keyword evidence="3" id="KW-1185">Reference proteome</keyword>
<name>A0AAD9V1I2_ACRCE</name>
<dbReference type="Proteomes" id="UP001249851">
    <property type="component" value="Unassembled WGS sequence"/>
</dbReference>
<comment type="caution">
    <text evidence="2">The sequence shown here is derived from an EMBL/GenBank/DDBJ whole genome shotgun (WGS) entry which is preliminary data.</text>
</comment>
<evidence type="ECO:0000313" key="2">
    <source>
        <dbReference type="EMBL" id="KAK2557793.1"/>
    </source>
</evidence>
<evidence type="ECO:0000313" key="3">
    <source>
        <dbReference type="Proteomes" id="UP001249851"/>
    </source>
</evidence>
<proteinExistence type="predicted"/>
<dbReference type="AlphaFoldDB" id="A0AAD9V1I2"/>
<accession>A0AAD9V1I2</accession>
<protein>
    <submittedName>
        <fullName evidence="2">Uncharacterized protein</fullName>
    </submittedName>
</protein>
<reference evidence="2" key="1">
    <citation type="journal article" date="2023" name="G3 (Bethesda)">
        <title>Whole genome assembly and annotation of the endangered Caribbean coral Acropora cervicornis.</title>
        <authorList>
            <person name="Selwyn J.D."/>
            <person name="Vollmer S.V."/>
        </authorList>
    </citation>
    <scope>NUCLEOTIDE SEQUENCE</scope>
    <source>
        <strain evidence="2">K2</strain>
    </source>
</reference>
<organism evidence="2 3">
    <name type="scientific">Acropora cervicornis</name>
    <name type="common">Staghorn coral</name>
    <dbReference type="NCBI Taxonomy" id="6130"/>
    <lineage>
        <taxon>Eukaryota</taxon>
        <taxon>Metazoa</taxon>
        <taxon>Cnidaria</taxon>
        <taxon>Anthozoa</taxon>
        <taxon>Hexacorallia</taxon>
        <taxon>Scleractinia</taxon>
        <taxon>Astrocoeniina</taxon>
        <taxon>Acroporidae</taxon>
        <taxon>Acropora</taxon>
    </lineage>
</organism>
<evidence type="ECO:0000256" key="1">
    <source>
        <dbReference type="SAM" id="MobiDB-lite"/>
    </source>
</evidence>